<sequence length="171" mass="19057">MILTLLLWCLSLPEAPAQPRPSEATHKVQTIFIYNFTKYIRWPDAYNTGPFTIGVLGDTQLNVELTKMAATKTANGRKIVVKSYKDVREVEKMCHILFIAAEKNDLLNEVLQKTNGTSTLVVTEKDGAARFGSLINFVSDKGKPGFEMNLSGFERSRLKFDSKLKSAAIAI</sequence>
<protein>
    <recommendedName>
        <fullName evidence="2">Transmembrane protein</fullName>
    </recommendedName>
</protein>
<dbReference type="Pfam" id="PF13689">
    <property type="entry name" value="DUF4154"/>
    <property type="match status" value="1"/>
</dbReference>
<gene>
    <name evidence="1" type="ORF">AVDCRST_MAG56-3215</name>
</gene>
<organism evidence="1">
    <name type="scientific">uncultured Cytophagales bacterium</name>
    <dbReference type="NCBI Taxonomy" id="158755"/>
    <lineage>
        <taxon>Bacteria</taxon>
        <taxon>Pseudomonadati</taxon>
        <taxon>Bacteroidota</taxon>
        <taxon>Sphingobacteriia</taxon>
        <taxon>Sphingobacteriales</taxon>
        <taxon>environmental samples</taxon>
    </lineage>
</organism>
<evidence type="ECO:0000313" key="1">
    <source>
        <dbReference type="EMBL" id="CAA9273679.1"/>
    </source>
</evidence>
<reference evidence="1" key="1">
    <citation type="submission" date="2020-02" db="EMBL/GenBank/DDBJ databases">
        <authorList>
            <person name="Meier V. D."/>
        </authorList>
    </citation>
    <scope>NUCLEOTIDE SEQUENCE</scope>
    <source>
        <strain evidence="1">AVDCRST_MAG56</strain>
    </source>
</reference>
<evidence type="ECO:0008006" key="2">
    <source>
        <dbReference type="Google" id="ProtNLM"/>
    </source>
</evidence>
<accession>A0A6J4JDZ1</accession>
<dbReference type="InterPro" id="IPR025293">
    <property type="entry name" value="YfiR/HmsC-like"/>
</dbReference>
<dbReference type="EMBL" id="CADCTQ010000271">
    <property type="protein sequence ID" value="CAA9273679.1"/>
    <property type="molecule type" value="Genomic_DNA"/>
</dbReference>
<proteinExistence type="predicted"/>
<name>A0A6J4JDZ1_9SPHI</name>
<dbReference type="AlphaFoldDB" id="A0A6J4JDZ1"/>